<sequence length="353" mass="37622">MGKKRRNDAGDDEEEWGAGARALKAQTGGSKEDIGKREDKCRAHLKQLNKQFAEWVKTQMSSRPVKSWAKGVEDYLKHIAEIKSEFKDVLEAHTNGVAPAPAPAAPSLFGGATTTTAAPASSPAPLFGTFTAPAGPAATSSLAFPEAANNPFTLKPSSTPLFGAASTPATGSAPAPAFGGGFGGGFGATPSPLTIPPSTPEGNEDEDEEQRPPSPSFKEKERDENDTEECLMKCKVKFFTKKEATDPWGDHGVNHLELLREKVASDGKTKKARIVCRNSIGKAVLNAGLYKGMSKPLVTEKKKPDGSMAKNGVILPLYNAAEEMVKKITMFRLGKPDDVEKLNRLITESVATL</sequence>
<name>A0A7S0PRM9_MICPS</name>
<evidence type="ECO:0000259" key="6">
    <source>
        <dbReference type="SMART" id="SM00160"/>
    </source>
</evidence>
<feature type="compositionally biased region" description="Low complexity" evidence="5">
    <location>
        <begin position="165"/>
        <end position="177"/>
    </location>
</feature>
<evidence type="ECO:0000256" key="3">
    <source>
        <dbReference type="ARBA" id="ARBA00023010"/>
    </source>
</evidence>
<dbReference type="SMART" id="SM00160">
    <property type="entry name" value="RanBD"/>
    <property type="match status" value="1"/>
</dbReference>
<keyword evidence="4" id="KW-0539">Nucleus</keyword>
<keyword evidence="3" id="KW-0811">Translocation</keyword>
<feature type="region of interest" description="Disordered" evidence="5">
    <location>
        <begin position="165"/>
        <end position="226"/>
    </location>
</feature>
<feature type="compositionally biased region" description="Gly residues" evidence="5">
    <location>
        <begin position="178"/>
        <end position="187"/>
    </location>
</feature>
<protein>
    <recommendedName>
        <fullName evidence="6">RanBD1 domain-containing protein</fullName>
    </recommendedName>
</protein>
<feature type="region of interest" description="Disordered" evidence="5">
    <location>
        <begin position="1"/>
        <end position="37"/>
    </location>
</feature>
<evidence type="ECO:0000256" key="4">
    <source>
        <dbReference type="ARBA" id="ARBA00023132"/>
    </source>
</evidence>
<feature type="domain" description="RanBD1" evidence="6">
    <location>
        <begin position="208"/>
        <end position="349"/>
    </location>
</feature>
<dbReference type="CDD" id="cd13170">
    <property type="entry name" value="RanBD_NUP50"/>
    <property type="match status" value="1"/>
</dbReference>
<keyword evidence="4" id="KW-0653">Protein transport</keyword>
<dbReference type="EMBL" id="HBEV01012126">
    <property type="protein sequence ID" value="CAD8592027.1"/>
    <property type="molecule type" value="Transcribed_RNA"/>
</dbReference>
<evidence type="ECO:0000256" key="5">
    <source>
        <dbReference type="SAM" id="MobiDB-lite"/>
    </source>
</evidence>
<dbReference type="Pfam" id="PF00638">
    <property type="entry name" value="Ran_BP1"/>
    <property type="match status" value="1"/>
</dbReference>
<comment type="subcellular location">
    <subcellularLocation>
        <location evidence="1">Nucleus</location>
        <location evidence="1">Nuclear pore complex</location>
    </subcellularLocation>
</comment>
<keyword evidence="4" id="KW-0906">Nuclear pore complex</keyword>
<proteinExistence type="predicted"/>
<keyword evidence="2" id="KW-0509">mRNA transport</keyword>
<accession>A0A7S0PRM9</accession>
<dbReference type="AlphaFoldDB" id="A0A7S0PRM9"/>
<evidence type="ECO:0000313" key="7">
    <source>
        <dbReference type="EMBL" id="CAD8592027.1"/>
    </source>
</evidence>
<gene>
    <name evidence="7" type="ORF">MSP1404_LOCUS9431</name>
</gene>
<dbReference type="Gene3D" id="2.30.29.30">
    <property type="entry name" value="Pleckstrin-homology domain (PH domain)/Phosphotyrosine-binding domain (PTB)"/>
    <property type="match status" value="1"/>
</dbReference>
<organism evidence="7">
    <name type="scientific">Micromonas pusilla</name>
    <name type="common">Picoplanktonic green alga</name>
    <name type="synonym">Chromulina pusilla</name>
    <dbReference type="NCBI Taxonomy" id="38833"/>
    <lineage>
        <taxon>Eukaryota</taxon>
        <taxon>Viridiplantae</taxon>
        <taxon>Chlorophyta</taxon>
        <taxon>Mamiellophyceae</taxon>
        <taxon>Mamiellales</taxon>
        <taxon>Mamiellaceae</taxon>
        <taxon>Micromonas</taxon>
    </lineage>
</organism>
<dbReference type="PANTHER" id="PTHR23138:SF141">
    <property type="entry name" value="NUCLEAR PORE COMPLEX PROTEIN NUP50"/>
    <property type="match status" value="1"/>
</dbReference>
<dbReference type="InterPro" id="IPR045255">
    <property type="entry name" value="RanBP1-like"/>
</dbReference>
<evidence type="ECO:0000256" key="2">
    <source>
        <dbReference type="ARBA" id="ARBA00022816"/>
    </source>
</evidence>
<dbReference type="GO" id="GO:0005643">
    <property type="term" value="C:nuclear pore"/>
    <property type="evidence" value="ECO:0007669"/>
    <property type="project" value="UniProtKB-SubCell"/>
</dbReference>
<dbReference type="PANTHER" id="PTHR23138">
    <property type="entry name" value="RAN BINDING PROTEIN"/>
    <property type="match status" value="1"/>
</dbReference>
<keyword evidence="2" id="KW-0813">Transport</keyword>
<dbReference type="InterPro" id="IPR000156">
    <property type="entry name" value="Ran_bind_dom"/>
</dbReference>
<dbReference type="GO" id="GO:0015031">
    <property type="term" value="P:protein transport"/>
    <property type="evidence" value="ECO:0007669"/>
    <property type="project" value="UniProtKB-KW"/>
</dbReference>
<reference evidence="7" key="1">
    <citation type="submission" date="2021-01" db="EMBL/GenBank/DDBJ databases">
        <authorList>
            <person name="Corre E."/>
            <person name="Pelletier E."/>
            <person name="Niang G."/>
            <person name="Scheremetjew M."/>
            <person name="Finn R."/>
            <person name="Kale V."/>
            <person name="Holt S."/>
            <person name="Cochrane G."/>
            <person name="Meng A."/>
            <person name="Brown T."/>
            <person name="Cohen L."/>
        </authorList>
    </citation>
    <scope>NUCLEOTIDE SEQUENCE</scope>
    <source>
        <strain evidence="7">CCMP494</strain>
    </source>
</reference>
<evidence type="ECO:0000256" key="1">
    <source>
        <dbReference type="ARBA" id="ARBA00004567"/>
    </source>
</evidence>
<dbReference type="SUPFAM" id="SSF50729">
    <property type="entry name" value="PH domain-like"/>
    <property type="match status" value="1"/>
</dbReference>
<dbReference type="InterPro" id="IPR011993">
    <property type="entry name" value="PH-like_dom_sf"/>
</dbReference>
<dbReference type="GO" id="GO:0051028">
    <property type="term" value="P:mRNA transport"/>
    <property type="evidence" value="ECO:0007669"/>
    <property type="project" value="UniProtKB-KW"/>
</dbReference>